<dbReference type="PANTHER" id="PTHR31569">
    <property type="entry name" value="SWIM-TYPE DOMAIN-CONTAINING PROTEIN"/>
    <property type="match status" value="1"/>
</dbReference>
<comment type="caution">
    <text evidence="3">The sequence shown here is derived from an EMBL/GenBank/DDBJ whole genome shotgun (WGS) entry which is preliminary data.</text>
</comment>
<keyword evidence="3" id="KW-0238">DNA-binding</keyword>
<keyword evidence="4" id="KW-1185">Reference proteome</keyword>
<name>A0AAV4CDE8_9GAST</name>
<feature type="domain" description="ZSWIM3 N-terminal" evidence="2">
    <location>
        <begin position="58"/>
        <end position="162"/>
    </location>
</feature>
<dbReference type="Pfam" id="PF21599">
    <property type="entry name" value="ZSWIM3_N"/>
    <property type="match status" value="1"/>
</dbReference>
<evidence type="ECO:0000313" key="4">
    <source>
        <dbReference type="Proteomes" id="UP000735302"/>
    </source>
</evidence>
<accession>A0AAV4CDE8</accession>
<dbReference type="PANTHER" id="PTHR31569:SF4">
    <property type="entry name" value="SWIM-TYPE DOMAIN-CONTAINING PROTEIN"/>
    <property type="match status" value="1"/>
</dbReference>
<reference evidence="3 4" key="1">
    <citation type="journal article" date="2021" name="Elife">
        <title>Chloroplast acquisition without the gene transfer in kleptoplastic sea slugs, Plakobranchus ocellatus.</title>
        <authorList>
            <person name="Maeda T."/>
            <person name="Takahashi S."/>
            <person name="Yoshida T."/>
            <person name="Shimamura S."/>
            <person name="Takaki Y."/>
            <person name="Nagai Y."/>
            <person name="Toyoda A."/>
            <person name="Suzuki Y."/>
            <person name="Arimoto A."/>
            <person name="Ishii H."/>
            <person name="Satoh N."/>
            <person name="Nishiyama T."/>
            <person name="Hasebe M."/>
            <person name="Maruyama T."/>
            <person name="Minagawa J."/>
            <person name="Obokata J."/>
            <person name="Shigenobu S."/>
        </authorList>
    </citation>
    <scope>NUCLEOTIDE SEQUENCE [LARGE SCALE GENOMIC DNA]</scope>
</reference>
<dbReference type="EMBL" id="BLXT01006136">
    <property type="protein sequence ID" value="GFO29222.1"/>
    <property type="molecule type" value="Genomic_DNA"/>
</dbReference>
<dbReference type="AlphaFoldDB" id="A0AAV4CDE8"/>
<dbReference type="GO" id="GO:0003677">
    <property type="term" value="F:DNA binding"/>
    <property type="evidence" value="ECO:0007669"/>
    <property type="project" value="UniProtKB-KW"/>
</dbReference>
<protein>
    <submittedName>
        <fullName evidence="3">Far1 DNA-binding domain</fullName>
    </submittedName>
</protein>
<feature type="compositionally biased region" description="Low complexity" evidence="1">
    <location>
        <begin position="398"/>
        <end position="424"/>
    </location>
</feature>
<organism evidence="3 4">
    <name type="scientific">Plakobranchus ocellatus</name>
    <dbReference type="NCBI Taxonomy" id="259542"/>
    <lineage>
        <taxon>Eukaryota</taxon>
        <taxon>Metazoa</taxon>
        <taxon>Spiralia</taxon>
        <taxon>Lophotrochozoa</taxon>
        <taxon>Mollusca</taxon>
        <taxon>Gastropoda</taxon>
        <taxon>Heterobranchia</taxon>
        <taxon>Euthyneura</taxon>
        <taxon>Panpulmonata</taxon>
        <taxon>Sacoglossa</taxon>
        <taxon>Placobranchoidea</taxon>
        <taxon>Plakobranchidae</taxon>
        <taxon>Plakobranchus</taxon>
    </lineage>
</organism>
<dbReference type="InterPro" id="IPR052579">
    <property type="entry name" value="Zinc_finger_SWIM"/>
</dbReference>
<sequence>MHWVTSPIKCTLRFEVTVDNTTMASVPTMAYTVKIQGNISVLSTSTSELNPELLLEGPFSTFAEFEKNLQEYEKATFAAFRKNNTTSVQSARKYLKHSMPDEIVYHRAQFVCTHYGSPRYRGKGIINNTTTLATGCEAEIVLLWNNTLQKLVVTKKNLTHNHEMNAFTYSQQYKVKRLTAEQREELKELVQEDIRGAKLRDTINERFGKCFSLRDTRVLKYQLKKEMGLARSRAPHKLDPSLSDDGGSLIGGAADLLEDSTLEQVEDTANRSRSTARRSRAEIDEATLLSGPLNLSDMSEFVRYLDASNRLKTKRRNGDSGFIEIAEPAFSIRRANASSLKKVKVECPDDEETGSKDAQVCADLPTDMPANAGFCVVVEKKAPVFENTESSVTNNVPNNNAMTITTSSTTTTNTSTSNSNDKSTNINSCATDSVSFMDPDSGLGAHGMEASRNFHFFMDLCRQLDTLSPRKAVAARRELSDVLHKYMIEEIEWGGQNTT</sequence>
<feature type="region of interest" description="Disordered" evidence="1">
    <location>
        <begin position="389"/>
        <end position="424"/>
    </location>
</feature>
<dbReference type="Proteomes" id="UP000735302">
    <property type="component" value="Unassembled WGS sequence"/>
</dbReference>
<evidence type="ECO:0000256" key="1">
    <source>
        <dbReference type="SAM" id="MobiDB-lite"/>
    </source>
</evidence>
<dbReference type="InterPro" id="IPR048325">
    <property type="entry name" value="ZSWIM3_N"/>
</dbReference>
<gene>
    <name evidence="3" type="ORF">PoB_005572700</name>
</gene>
<proteinExistence type="predicted"/>
<feature type="region of interest" description="Disordered" evidence="1">
    <location>
        <begin position="261"/>
        <end position="280"/>
    </location>
</feature>
<evidence type="ECO:0000313" key="3">
    <source>
        <dbReference type="EMBL" id="GFO29222.1"/>
    </source>
</evidence>
<evidence type="ECO:0000259" key="2">
    <source>
        <dbReference type="Pfam" id="PF21599"/>
    </source>
</evidence>